<sequence length="155" mass="17454">MEHSRKKLDLRGQKFGHLTALEPAENVGGRTAWLCQCDCGRKAVVKTHHLRCGHTKSCGCQNGLGGPRYALGLTYIDGTCVEMLASKTVRSNNTSGVPGVDWWESKERWRATICFKGRRHYLGSYSCFEDAVKARREAEEQLHDKFVNEYTGNCK</sequence>
<gene>
    <name evidence="1" type="ORF">D7V94_12515</name>
</gene>
<organism evidence="1 2">
    <name type="scientific">Parablautia intestinalis</name>
    <dbReference type="NCBI Taxonomy" id="2320100"/>
    <lineage>
        <taxon>Bacteria</taxon>
        <taxon>Bacillati</taxon>
        <taxon>Bacillota</taxon>
        <taxon>Clostridia</taxon>
        <taxon>Lachnospirales</taxon>
        <taxon>Lachnospiraceae</taxon>
        <taxon>Parablautia</taxon>
    </lineage>
</organism>
<name>A0A3A9AH20_9FIRM</name>
<dbReference type="GO" id="GO:0004519">
    <property type="term" value="F:endonuclease activity"/>
    <property type="evidence" value="ECO:0007669"/>
    <property type="project" value="UniProtKB-KW"/>
</dbReference>
<accession>A0A3A9AH20</accession>
<evidence type="ECO:0000313" key="1">
    <source>
        <dbReference type="EMBL" id="RKI90930.1"/>
    </source>
</evidence>
<comment type="caution">
    <text evidence="1">The sequence shown here is derived from an EMBL/GenBank/DDBJ whole genome shotgun (WGS) entry which is preliminary data.</text>
</comment>
<dbReference type="InterPro" id="IPR016177">
    <property type="entry name" value="DNA-bd_dom_sf"/>
</dbReference>
<dbReference type="AlphaFoldDB" id="A0A3A9AH20"/>
<dbReference type="SUPFAM" id="SSF54171">
    <property type="entry name" value="DNA-binding domain"/>
    <property type="match status" value="1"/>
</dbReference>
<dbReference type="RefSeq" id="WP_120470242.1">
    <property type="nucleotide sequence ID" value="NZ_RAYQ01000012.1"/>
</dbReference>
<dbReference type="Proteomes" id="UP000280696">
    <property type="component" value="Unassembled WGS sequence"/>
</dbReference>
<protein>
    <submittedName>
        <fullName evidence="1">HNH endonuclease</fullName>
    </submittedName>
</protein>
<keyword evidence="1" id="KW-0540">Nuclease</keyword>
<dbReference type="OrthoDB" id="552713at2"/>
<evidence type="ECO:0000313" key="2">
    <source>
        <dbReference type="Proteomes" id="UP000280696"/>
    </source>
</evidence>
<keyword evidence="1" id="KW-0378">Hydrolase</keyword>
<keyword evidence="2" id="KW-1185">Reference proteome</keyword>
<keyword evidence="1" id="KW-0255">Endonuclease</keyword>
<reference evidence="1 2" key="1">
    <citation type="submission" date="2018-09" db="EMBL/GenBank/DDBJ databases">
        <title>Murine metabolic-syndrome-specific gut microbial biobank.</title>
        <authorList>
            <person name="Liu C."/>
        </authorList>
    </citation>
    <scope>NUCLEOTIDE SEQUENCE [LARGE SCALE GENOMIC DNA]</scope>
    <source>
        <strain evidence="1 2">0.1xD8-82</strain>
    </source>
</reference>
<dbReference type="EMBL" id="RAYQ01000012">
    <property type="protein sequence ID" value="RKI90930.1"/>
    <property type="molecule type" value="Genomic_DNA"/>
</dbReference>
<proteinExistence type="predicted"/>
<dbReference type="GO" id="GO:0003677">
    <property type="term" value="F:DNA binding"/>
    <property type="evidence" value="ECO:0007669"/>
    <property type="project" value="InterPro"/>
</dbReference>